<sequence>MGGGGERGDTVAGGGGKNKRIVVDNEGEKFGGWQKGRERKRFKMSPRARASRFNLEQCEMMEIRRMFEQLSQEVQNLESKGHAKGRA</sequence>
<reference evidence="2 3" key="1">
    <citation type="submission" date="2024-11" db="EMBL/GenBank/DDBJ databases">
        <title>A near-complete genome assembly of Cinchona calisaya.</title>
        <authorList>
            <person name="Lian D.C."/>
            <person name="Zhao X.W."/>
            <person name="Wei L."/>
        </authorList>
    </citation>
    <scope>NUCLEOTIDE SEQUENCE [LARGE SCALE GENOMIC DNA]</scope>
    <source>
        <tissue evidence="2">Nenye</tissue>
    </source>
</reference>
<keyword evidence="3" id="KW-1185">Reference proteome</keyword>
<gene>
    <name evidence="2" type="ORF">ACH5RR_029692</name>
</gene>
<dbReference type="EMBL" id="JBJUIK010000012">
    <property type="protein sequence ID" value="KAL3510291.1"/>
    <property type="molecule type" value="Genomic_DNA"/>
</dbReference>
<evidence type="ECO:0000313" key="2">
    <source>
        <dbReference type="EMBL" id="KAL3510291.1"/>
    </source>
</evidence>
<comment type="caution">
    <text evidence="2">The sequence shown here is derived from an EMBL/GenBank/DDBJ whole genome shotgun (WGS) entry which is preliminary data.</text>
</comment>
<protein>
    <submittedName>
        <fullName evidence="2">Uncharacterized protein</fullName>
    </submittedName>
</protein>
<name>A0ABD2YSD3_9GENT</name>
<accession>A0ABD2YSD3</accession>
<feature type="region of interest" description="Disordered" evidence="1">
    <location>
        <begin position="1"/>
        <end position="23"/>
    </location>
</feature>
<evidence type="ECO:0000313" key="3">
    <source>
        <dbReference type="Proteomes" id="UP001630127"/>
    </source>
</evidence>
<feature type="compositionally biased region" description="Gly residues" evidence="1">
    <location>
        <begin position="1"/>
        <end position="16"/>
    </location>
</feature>
<dbReference type="AlphaFoldDB" id="A0ABD2YSD3"/>
<proteinExistence type="predicted"/>
<organism evidence="2 3">
    <name type="scientific">Cinchona calisaya</name>
    <dbReference type="NCBI Taxonomy" id="153742"/>
    <lineage>
        <taxon>Eukaryota</taxon>
        <taxon>Viridiplantae</taxon>
        <taxon>Streptophyta</taxon>
        <taxon>Embryophyta</taxon>
        <taxon>Tracheophyta</taxon>
        <taxon>Spermatophyta</taxon>
        <taxon>Magnoliopsida</taxon>
        <taxon>eudicotyledons</taxon>
        <taxon>Gunneridae</taxon>
        <taxon>Pentapetalae</taxon>
        <taxon>asterids</taxon>
        <taxon>lamiids</taxon>
        <taxon>Gentianales</taxon>
        <taxon>Rubiaceae</taxon>
        <taxon>Cinchonoideae</taxon>
        <taxon>Cinchoneae</taxon>
        <taxon>Cinchona</taxon>
    </lineage>
</organism>
<dbReference type="Proteomes" id="UP001630127">
    <property type="component" value="Unassembled WGS sequence"/>
</dbReference>
<evidence type="ECO:0000256" key="1">
    <source>
        <dbReference type="SAM" id="MobiDB-lite"/>
    </source>
</evidence>